<feature type="domain" description="CoA-binding" evidence="1">
    <location>
        <begin position="10"/>
        <end position="100"/>
    </location>
</feature>
<evidence type="ECO:0000259" key="1">
    <source>
        <dbReference type="SMART" id="SM00881"/>
    </source>
</evidence>
<dbReference type="PANTHER" id="PTHR33303">
    <property type="entry name" value="CYTOPLASMIC PROTEIN-RELATED"/>
    <property type="match status" value="1"/>
</dbReference>
<dbReference type="InterPro" id="IPR003781">
    <property type="entry name" value="CoA-bd"/>
</dbReference>
<dbReference type="PANTHER" id="PTHR33303:SF2">
    <property type="entry name" value="COA-BINDING DOMAIN-CONTAINING PROTEIN"/>
    <property type="match status" value="1"/>
</dbReference>
<dbReference type="SUPFAM" id="SSF51735">
    <property type="entry name" value="NAD(P)-binding Rossmann-fold domains"/>
    <property type="match status" value="1"/>
</dbReference>
<gene>
    <name evidence="2" type="ORF">GGR36_000864</name>
</gene>
<comment type="caution">
    <text evidence="2">The sequence shown here is derived from an EMBL/GenBank/DDBJ whole genome shotgun (WGS) entry which is preliminary data.</text>
</comment>
<dbReference type="Gene3D" id="3.40.50.720">
    <property type="entry name" value="NAD(P)-binding Rossmann-like Domain"/>
    <property type="match status" value="1"/>
</dbReference>
<name>A0A840BKZ5_9RHOO</name>
<keyword evidence="3" id="KW-1185">Reference proteome</keyword>
<dbReference type="SMART" id="SM00881">
    <property type="entry name" value="CoA_binding"/>
    <property type="match status" value="1"/>
</dbReference>
<accession>A0A840BKZ5</accession>
<dbReference type="EMBL" id="JACIET010000001">
    <property type="protein sequence ID" value="MBB4011556.1"/>
    <property type="molecule type" value="Genomic_DNA"/>
</dbReference>
<dbReference type="RefSeq" id="WP_183632242.1">
    <property type="nucleotide sequence ID" value="NZ_BAABLE010000011.1"/>
</dbReference>
<dbReference type="Pfam" id="PF13380">
    <property type="entry name" value="CoA_binding_2"/>
    <property type="match status" value="1"/>
</dbReference>
<evidence type="ECO:0000313" key="3">
    <source>
        <dbReference type="Proteomes" id="UP000561045"/>
    </source>
</evidence>
<organism evidence="2 3">
    <name type="scientific">Niveibacterium umoris</name>
    <dbReference type="NCBI Taxonomy" id="1193620"/>
    <lineage>
        <taxon>Bacteria</taxon>
        <taxon>Pseudomonadati</taxon>
        <taxon>Pseudomonadota</taxon>
        <taxon>Betaproteobacteria</taxon>
        <taxon>Rhodocyclales</taxon>
        <taxon>Rhodocyclaceae</taxon>
        <taxon>Niveibacterium</taxon>
    </lineage>
</organism>
<dbReference type="AlphaFoldDB" id="A0A840BKZ5"/>
<sequence length="154" mass="16171">MNMPTDVAIFLQSQYVAIAGASRTGSGPGALIAKRLRDAGHTVFLVNPAAERIGDEPCYRRLSDVPAHVGSVMVVTTPAAAVEVAKEAASCGVRALWLHRSFGEGSVSAEAMDVCRAAGMTVIEGGCPMMYVPPVDLAHRAFRFCLGLSGRVPK</sequence>
<evidence type="ECO:0000313" key="2">
    <source>
        <dbReference type="EMBL" id="MBB4011556.1"/>
    </source>
</evidence>
<dbReference type="InterPro" id="IPR036291">
    <property type="entry name" value="NAD(P)-bd_dom_sf"/>
</dbReference>
<dbReference type="Proteomes" id="UP000561045">
    <property type="component" value="Unassembled WGS sequence"/>
</dbReference>
<protein>
    <recommendedName>
        <fullName evidence="1">CoA-binding domain-containing protein</fullName>
    </recommendedName>
</protein>
<reference evidence="2 3" key="1">
    <citation type="submission" date="2020-08" db="EMBL/GenBank/DDBJ databases">
        <title>Genomic Encyclopedia of Type Strains, Phase IV (KMG-IV): sequencing the most valuable type-strain genomes for metagenomic binning, comparative biology and taxonomic classification.</title>
        <authorList>
            <person name="Goeker M."/>
        </authorList>
    </citation>
    <scope>NUCLEOTIDE SEQUENCE [LARGE SCALE GENOMIC DNA]</scope>
    <source>
        <strain evidence="2 3">DSM 106739</strain>
    </source>
</reference>
<proteinExistence type="predicted"/>